<evidence type="ECO:0000256" key="2">
    <source>
        <dbReference type="ARBA" id="ARBA00022553"/>
    </source>
</evidence>
<dbReference type="Pfam" id="PF13193">
    <property type="entry name" value="AMP-binding_C"/>
    <property type="match status" value="1"/>
</dbReference>
<dbReference type="InterPro" id="IPR045851">
    <property type="entry name" value="AMP-bd_C_sf"/>
</dbReference>
<dbReference type="Gene3D" id="1.10.1200.10">
    <property type="entry name" value="ACP-like"/>
    <property type="match status" value="1"/>
</dbReference>
<dbReference type="InterPro" id="IPR023213">
    <property type="entry name" value="CAT-like_dom_sf"/>
</dbReference>
<dbReference type="EMBL" id="QWIV01000005">
    <property type="protein sequence ID" value="RMZ60882.1"/>
    <property type="molecule type" value="Genomic_DNA"/>
</dbReference>
<dbReference type="GO" id="GO:0005737">
    <property type="term" value="C:cytoplasm"/>
    <property type="evidence" value="ECO:0007669"/>
    <property type="project" value="TreeGrafter"/>
</dbReference>
<dbReference type="InterPro" id="IPR029058">
    <property type="entry name" value="AB_hydrolase_fold"/>
</dbReference>
<dbReference type="InterPro" id="IPR025110">
    <property type="entry name" value="AMP-bd_C"/>
</dbReference>
<proteinExistence type="predicted"/>
<dbReference type="FunFam" id="2.30.38.10:FF:000001">
    <property type="entry name" value="Non-ribosomal peptide synthetase PvdI"/>
    <property type="match status" value="1"/>
</dbReference>
<evidence type="ECO:0000256" key="1">
    <source>
        <dbReference type="ARBA" id="ARBA00022450"/>
    </source>
</evidence>
<dbReference type="PANTHER" id="PTHR45527:SF1">
    <property type="entry name" value="FATTY ACID SYNTHASE"/>
    <property type="match status" value="1"/>
</dbReference>
<dbReference type="InterPro" id="IPR020845">
    <property type="entry name" value="AMP-binding_CS"/>
</dbReference>
<dbReference type="SUPFAM" id="SSF53474">
    <property type="entry name" value="alpha/beta-Hydrolases"/>
    <property type="match status" value="1"/>
</dbReference>
<dbReference type="Pfam" id="PF00550">
    <property type="entry name" value="PP-binding"/>
    <property type="match status" value="1"/>
</dbReference>
<dbReference type="Proteomes" id="UP000267524">
    <property type="component" value="Unassembled WGS sequence"/>
</dbReference>
<dbReference type="InterPro" id="IPR020459">
    <property type="entry name" value="AMP-binding"/>
</dbReference>
<dbReference type="GO" id="GO:0044550">
    <property type="term" value="P:secondary metabolite biosynthetic process"/>
    <property type="evidence" value="ECO:0007669"/>
    <property type="project" value="TreeGrafter"/>
</dbReference>
<name>A0A3M7LH53_9FLAO</name>
<dbReference type="Pfam" id="PF00975">
    <property type="entry name" value="Thioesterase"/>
    <property type="match status" value="1"/>
</dbReference>
<dbReference type="Gene3D" id="2.30.38.10">
    <property type="entry name" value="Luciferase, Domain 3"/>
    <property type="match status" value="1"/>
</dbReference>
<dbReference type="PROSITE" id="PS50075">
    <property type="entry name" value="CARRIER"/>
    <property type="match status" value="1"/>
</dbReference>
<organism evidence="4 5">
    <name type="scientific">Chryseobacterium nematophagum</name>
    <dbReference type="NCBI Taxonomy" id="2305228"/>
    <lineage>
        <taxon>Bacteria</taxon>
        <taxon>Pseudomonadati</taxon>
        <taxon>Bacteroidota</taxon>
        <taxon>Flavobacteriia</taxon>
        <taxon>Flavobacteriales</taxon>
        <taxon>Weeksellaceae</taxon>
        <taxon>Chryseobacterium group</taxon>
        <taxon>Chryseobacterium</taxon>
    </lineage>
</organism>
<sequence length="1312" mass="149872">MNLEFSMKLTPYQSVFYNEWTLCPSRSDYNIVFTDQSMSGNIDVKRLNSSLIRFVNENLLVNSNVACGPDGLFWKKRGLLGEGDSILSFLSEEPSSEEILQLALMPFDLEKDQLVRFYAIKLNNGKYRIIYIFSHILVDGLSANFLYNELANYYNNSDYVNPISLTEQMQLHHNLNDQFDAILESGKAEMNNFWEEHLVDVESIGFKFLQSSGASPTFDKQEKLINSVSELRFEFCDEVFSKVKKLTRDYKLTPNTYGQLILAILLHRMSGINNLVINYPVGIKEGQDFIFGAHVNTVLKGYYFNSSSTLGDLLDQNIKYVRNLKKTKAAYLPVGELASGILKSEILEFGFAQTNLKDVFIQYDGTYDTIINHELNIDLPGKILFEQEIKDGQLNYRVKYDNLELSTELVTNFTEFYRILFIEVLDDLLNKNTHHLISDYNLLNEDMYNKIIHDWNKTSAQYDSLITIHRLFEKQVEKTPENIAIVYDETYLSYRELNEKANQLAHYLLAEYKIKPDELIPLCLERSEKMLIAILGVLKAGGAYVPMDSNYPDDRIDHILIDTGAKIVITEEKTVDRIYSVGLLDDQKIISLDNEEIIVDIEVYSKDNPIVEISSKNLAYVIYTSGTTGKPKGVMIEHTGVVNLINFMIKSHKFESYKNVGCYSNYVFDAFVCEAFPVLSNGNTLWLYNNELRYSVKDLNKYIKNNNIEVSFIPPVLLKEFISDTSLKLIFAGGENFPDVDRDKTDIFFINEYGPTETTVCATSHNYYEDGNPANIGRPIDNTSVYVLDKYLRPVPAGVVGELYIGGVGVCRGYVNLPDLTSERFLPNPFQTEEEYLRGYNGRIYKTGDLVRHLPEGGIEYLGRNDFQVKIRGFRIELGEIENVLLQHKDINKAIVLGKTHSIGEKYLVAYYMSEVAVDHDDLSRYLLNSLPDYMVPSAYVHLEDLPITINGKLDTRSLPDPSFSFEKEYVGPQSELQNELVNIWGKILGIARDKISIQDDFFQLGGNSVMAIKFINEVQYNLGISFKILDVFHERTILALSSMMINQTKEYKPIISLNSAEDKPNMFLIHPGGAGCEVYKSLAENLKLDYHCYGVDSYNLYNEEKIDSLSELAAYYLKYIETVQEGSDQEEYILLGWSLGGQIALEIASQLEKRGCKKITVYLLDTILYSLDPELLSYSLLPSDEEISLKYQTPINSDYFFKIKKFLSVELAISKQNISSNLKLSKAVLLKAMLKEENENALLTSYVEQLICNNIDLVIENPSLLDVYPLHISHYSILDKEQQIINIIKELLSGKSTKVFTEKKTFNIVVD</sequence>
<comment type="caution">
    <text evidence="4">The sequence shown here is derived from an EMBL/GenBank/DDBJ whole genome shotgun (WGS) entry which is preliminary data.</text>
</comment>
<dbReference type="Pfam" id="PF00501">
    <property type="entry name" value="AMP-binding"/>
    <property type="match status" value="1"/>
</dbReference>
<dbReference type="GO" id="GO:0003824">
    <property type="term" value="F:catalytic activity"/>
    <property type="evidence" value="ECO:0007669"/>
    <property type="project" value="InterPro"/>
</dbReference>
<evidence type="ECO:0000313" key="5">
    <source>
        <dbReference type="Proteomes" id="UP000267524"/>
    </source>
</evidence>
<dbReference type="PROSITE" id="PS00455">
    <property type="entry name" value="AMP_BINDING"/>
    <property type="match status" value="1"/>
</dbReference>
<dbReference type="SUPFAM" id="SSF52777">
    <property type="entry name" value="CoA-dependent acyltransferases"/>
    <property type="match status" value="2"/>
</dbReference>
<dbReference type="FunFam" id="3.30.300.30:FF:000010">
    <property type="entry name" value="Enterobactin synthetase component F"/>
    <property type="match status" value="1"/>
</dbReference>
<dbReference type="CDD" id="cd05930">
    <property type="entry name" value="A_NRPS"/>
    <property type="match status" value="1"/>
</dbReference>
<dbReference type="InterPro" id="IPR010071">
    <property type="entry name" value="AA_adenyl_dom"/>
</dbReference>
<dbReference type="InterPro" id="IPR001242">
    <property type="entry name" value="Condensation_dom"/>
</dbReference>
<dbReference type="GO" id="GO:0031177">
    <property type="term" value="F:phosphopantetheine binding"/>
    <property type="evidence" value="ECO:0007669"/>
    <property type="project" value="TreeGrafter"/>
</dbReference>
<dbReference type="InterPro" id="IPR036736">
    <property type="entry name" value="ACP-like_sf"/>
</dbReference>
<dbReference type="InterPro" id="IPR001031">
    <property type="entry name" value="Thioesterase"/>
</dbReference>
<dbReference type="Gene3D" id="3.30.559.10">
    <property type="entry name" value="Chloramphenicol acetyltransferase-like domain"/>
    <property type="match status" value="1"/>
</dbReference>
<reference evidence="4 5" key="1">
    <citation type="submission" date="2018-08" db="EMBL/GenBank/DDBJ databases">
        <title>Chryseobacterium nematophagum: a novel matrix digesting pathogen of nematodes.</title>
        <authorList>
            <person name="Page A."/>
            <person name="Roberts M."/>
            <person name="Felix M.-A."/>
            <person name="Weir W."/>
        </authorList>
    </citation>
    <scope>NUCLEOTIDE SEQUENCE [LARGE SCALE GENOMIC DNA]</scope>
    <source>
        <strain evidence="4 5">JUb275</strain>
    </source>
</reference>
<keyword evidence="1" id="KW-0596">Phosphopantetheine</keyword>
<keyword evidence="2" id="KW-0597">Phosphoprotein</keyword>
<dbReference type="PANTHER" id="PTHR45527">
    <property type="entry name" value="NONRIBOSOMAL PEPTIDE SYNTHETASE"/>
    <property type="match status" value="1"/>
</dbReference>
<dbReference type="NCBIfam" id="TIGR01733">
    <property type="entry name" value="AA-adenyl-dom"/>
    <property type="match status" value="1"/>
</dbReference>
<dbReference type="InterPro" id="IPR009081">
    <property type="entry name" value="PP-bd_ACP"/>
</dbReference>
<evidence type="ECO:0000313" key="4">
    <source>
        <dbReference type="EMBL" id="RMZ60882.1"/>
    </source>
</evidence>
<dbReference type="Gene3D" id="3.40.50.1820">
    <property type="entry name" value="alpha/beta hydrolase"/>
    <property type="match status" value="1"/>
</dbReference>
<feature type="domain" description="Carrier" evidence="3">
    <location>
        <begin position="972"/>
        <end position="1049"/>
    </location>
</feature>
<dbReference type="Gene3D" id="3.30.559.30">
    <property type="entry name" value="Nonribosomal peptide synthetase, condensation domain"/>
    <property type="match status" value="1"/>
</dbReference>
<protein>
    <submittedName>
        <fullName evidence="4">Non-ribosomal peptide synthetase</fullName>
    </submittedName>
</protein>
<dbReference type="SUPFAM" id="SSF47336">
    <property type="entry name" value="ACP-like"/>
    <property type="match status" value="1"/>
</dbReference>
<gene>
    <name evidence="4" type="ORF">D1632_02600</name>
</gene>
<dbReference type="InterPro" id="IPR000873">
    <property type="entry name" value="AMP-dep_synth/lig_dom"/>
</dbReference>
<dbReference type="FunFam" id="3.40.50.980:FF:000001">
    <property type="entry name" value="Non-ribosomal peptide synthetase"/>
    <property type="match status" value="1"/>
</dbReference>
<keyword evidence="5" id="KW-1185">Reference proteome</keyword>
<evidence type="ECO:0000259" key="3">
    <source>
        <dbReference type="PROSITE" id="PS50075"/>
    </source>
</evidence>
<dbReference type="PRINTS" id="PR00154">
    <property type="entry name" value="AMPBINDING"/>
</dbReference>
<dbReference type="Pfam" id="PF00668">
    <property type="entry name" value="Condensation"/>
    <property type="match status" value="1"/>
</dbReference>
<dbReference type="Gene3D" id="3.40.50.980">
    <property type="match status" value="2"/>
</dbReference>
<dbReference type="RefSeq" id="WP_122545689.1">
    <property type="nucleotide sequence ID" value="NZ_QWIV01000005.1"/>
</dbReference>
<accession>A0A3M7LH53</accession>
<dbReference type="SUPFAM" id="SSF56801">
    <property type="entry name" value="Acetyl-CoA synthetase-like"/>
    <property type="match status" value="1"/>
</dbReference>
<dbReference type="Gene3D" id="3.30.300.30">
    <property type="match status" value="1"/>
</dbReference>
<dbReference type="GO" id="GO:0043041">
    <property type="term" value="P:amino acid activation for nonribosomal peptide biosynthetic process"/>
    <property type="evidence" value="ECO:0007669"/>
    <property type="project" value="TreeGrafter"/>
</dbReference>